<dbReference type="RefSeq" id="WP_353893849.1">
    <property type="nucleotide sequence ID" value="NZ_CP159485.1"/>
</dbReference>
<keyword evidence="1" id="KW-0732">Signal</keyword>
<dbReference type="PROSITE" id="PS51257">
    <property type="entry name" value="PROKAR_LIPOPROTEIN"/>
    <property type="match status" value="1"/>
</dbReference>
<protein>
    <recommendedName>
        <fullName evidence="3">FMN-binding protein</fullName>
    </recommendedName>
</protein>
<accession>A0AAU8HV75</accession>
<feature type="chain" id="PRO_5043313886" description="FMN-binding protein" evidence="1">
    <location>
        <begin position="21"/>
        <end position="350"/>
    </location>
</feature>
<organism evidence="2">
    <name type="scientific">Proteinivorax hydrogeniformans</name>
    <dbReference type="NCBI Taxonomy" id="1826727"/>
    <lineage>
        <taxon>Bacteria</taxon>
        <taxon>Bacillati</taxon>
        <taxon>Bacillota</taxon>
        <taxon>Clostridia</taxon>
        <taxon>Eubacteriales</taxon>
        <taxon>Proteinivoracaceae</taxon>
        <taxon>Proteinivorax</taxon>
    </lineage>
</organism>
<evidence type="ECO:0000313" key="2">
    <source>
        <dbReference type="EMBL" id="XCI29301.1"/>
    </source>
</evidence>
<feature type="signal peptide" evidence="1">
    <location>
        <begin position="1"/>
        <end position="20"/>
    </location>
</feature>
<gene>
    <name evidence="2" type="ORF">PRVXH_000615</name>
</gene>
<evidence type="ECO:0008006" key="3">
    <source>
        <dbReference type="Google" id="ProtNLM"/>
    </source>
</evidence>
<reference evidence="2" key="2">
    <citation type="submission" date="2024-06" db="EMBL/GenBank/DDBJ databases">
        <authorList>
            <person name="Petrova K.O."/>
            <person name="Toshchakov S.V."/>
            <person name="Boltjanskaja Y.V."/>
            <person name="Kevbrin V.V."/>
        </authorList>
    </citation>
    <scope>NUCLEOTIDE SEQUENCE</scope>
    <source>
        <strain evidence="2">Z-710</strain>
    </source>
</reference>
<dbReference type="EMBL" id="CP159485">
    <property type="protein sequence ID" value="XCI29301.1"/>
    <property type="molecule type" value="Genomic_DNA"/>
</dbReference>
<reference evidence="2" key="1">
    <citation type="journal article" date="2018" name="Antonie Van Leeuwenhoek">
        <title>Proteinivorax hydrogeniformans sp. nov., an anaerobic, haloalkaliphilic bacterium fermenting proteinaceous compounds with high hydrogen production.</title>
        <authorList>
            <person name="Boltyanskaya Y."/>
            <person name="Detkova E."/>
            <person name="Pimenov N."/>
            <person name="Kevbrin V."/>
        </authorList>
    </citation>
    <scope>NUCLEOTIDE SEQUENCE</scope>
    <source>
        <strain evidence="2">Z-710</strain>
    </source>
</reference>
<dbReference type="AlphaFoldDB" id="A0AAU8HV75"/>
<proteinExistence type="predicted"/>
<name>A0AAU8HV75_9FIRM</name>
<sequence length="350" mass="38412">MKKISKMFFVLLLTLTLSFAAVGCSEAESTSLAGQYVGYSWRGEASGVAFEDADRYIETILELDEDGIITDAKMRFFRNIDGYWTTRQAGNAFVDVDFSVDPTFATPDGDDYTPGQSMFTIHTADMMSFYATAVDSNGDVALAIVDPMTRYQFEAKLPADFNFSQTVEEGLSVGSGNFVPTSRTGGSHPAEFEDYDENTIFDIHGMWSHVVNDKGELEGVDNSSTVQEFVEALGVEFVDGKPQAQEAEYGYFGLGGWDGNYRAIEEYLVGQDATELTSLVDWSNSRYEPAINEDNEFGADVPSGATRTAQDSVDTITGATVRMSRESTSFQRALENAGIIDESDIIIGRF</sequence>
<evidence type="ECO:0000256" key="1">
    <source>
        <dbReference type="SAM" id="SignalP"/>
    </source>
</evidence>